<protein>
    <submittedName>
        <fullName evidence="2">Uncharacterized protein</fullName>
    </submittedName>
</protein>
<evidence type="ECO:0000313" key="2">
    <source>
        <dbReference type="EMBL" id="RLN30759.1"/>
    </source>
</evidence>
<proteinExistence type="predicted"/>
<feature type="chain" id="PRO_5018253696" evidence="1">
    <location>
        <begin position="23"/>
        <end position="297"/>
    </location>
</feature>
<evidence type="ECO:0000256" key="1">
    <source>
        <dbReference type="SAM" id="SignalP"/>
    </source>
</evidence>
<sequence length="297" mass="31456">MSGLLGVACLFAAACFAWRGSARPTVAHASPVRPGSNKGQRRGAVRGTLTILFPGTVAASCQEPSAPPGPCAAAPESRTRCRHAPCTAAAPPPFSAVLQHRILLLFAGVAGRCQPLSDYDRDVEERVSWVGAPSLVEAEQVPRAPLLVPPLRCRRDALLSVAPWMAPLCAALPPPVLLFFWLRVTPPCADHGRPLASGEPLRGGTRRCMAATPPMRRVDAASGGGECVGEAGTEGVAGWALLRAAPSFKCARRRHWWCARPAVEQVFLVDGEESDGEASMAKGHQAEGFGIFRCKEM</sequence>
<keyword evidence="3" id="KW-1185">Reference proteome</keyword>
<evidence type="ECO:0000313" key="3">
    <source>
        <dbReference type="Proteomes" id="UP000275267"/>
    </source>
</evidence>
<dbReference type="Proteomes" id="UP000275267">
    <property type="component" value="Unassembled WGS sequence"/>
</dbReference>
<accession>A0A3L6T1Y1</accession>
<feature type="signal peptide" evidence="1">
    <location>
        <begin position="1"/>
        <end position="22"/>
    </location>
</feature>
<keyword evidence="1" id="KW-0732">Signal</keyword>
<dbReference type="EMBL" id="PQIB02000003">
    <property type="protein sequence ID" value="RLN30759.1"/>
    <property type="molecule type" value="Genomic_DNA"/>
</dbReference>
<name>A0A3L6T1Y1_PANMI</name>
<comment type="caution">
    <text evidence="2">The sequence shown here is derived from an EMBL/GenBank/DDBJ whole genome shotgun (WGS) entry which is preliminary data.</text>
</comment>
<gene>
    <name evidence="2" type="ORF">C2845_PM05G10520</name>
</gene>
<reference evidence="3" key="1">
    <citation type="journal article" date="2019" name="Nat. Commun.">
        <title>The genome of broomcorn millet.</title>
        <authorList>
            <person name="Zou C."/>
            <person name="Miki D."/>
            <person name="Li D."/>
            <person name="Tang Q."/>
            <person name="Xiao L."/>
            <person name="Rajput S."/>
            <person name="Deng P."/>
            <person name="Jia W."/>
            <person name="Huang R."/>
            <person name="Zhang M."/>
            <person name="Sun Y."/>
            <person name="Hu J."/>
            <person name="Fu X."/>
            <person name="Schnable P.S."/>
            <person name="Li F."/>
            <person name="Zhang H."/>
            <person name="Feng B."/>
            <person name="Zhu X."/>
            <person name="Liu R."/>
            <person name="Schnable J.C."/>
            <person name="Zhu J.-K."/>
            <person name="Zhang H."/>
        </authorList>
    </citation>
    <scope>NUCLEOTIDE SEQUENCE [LARGE SCALE GENOMIC DNA]</scope>
</reference>
<dbReference type="AlphaFoldDB" id="A0A3L6T1Y1"/>
<organism evidence="2 3">
    <name type="scientific">Panicum miliaceum</name>
    <name type="common">Proso millet</name>
    <name type="synonym">Broomcorn millet</name>
    <dbReference type="NCBI Taxonomy" id="4540"/>
    <lineage>
        <taxon>Eukaryota</taxon>
        <taxon>Viridiplantae</taxon>
        <taxon>Streptophyta</taxon>
        <taxon>Embryophyta</taxon>
        <taxon>Tracheophyta</taxon>
        <taxon>Spermatophyta</taxon>
        <taxon>Magnoliopsida</taxon>
        <taxon>Liliopsida</taxon>
        <taxon>Poales</taxon>
        <taxon>Poaceae</taxon>
        <taxon>PACMAD clade</taxon>
        <taxon>Panicoideae</taxon>
        <taxon>Panicodae</taxon>
        <taxon>Paniceae</taxon>
        <taxon>Panicinae</taxon>
        <taxon>Panicum</taxon>
        <taxon>Panicum sect. Panicum</taxon>
    </lineage>
</organism>